<reference evidence="1" key="2">
    <citation type="submission" date="2020-09" db="EMBL/GenBank/DDBJ databases">
        <authorList>
            <person name="Sun Q."/>
            <person name="Zhou Y."/>
        </authorList>
    </citation>
    <scope>NUCLEOTIDE SEQUENCE</scope>
    <source>
        <strain evidence="1">CGMCC 4.3508</strain>
    </source>
</reference>
<keyword evidence="2" id="KW-1185">Reference proteome</keyword>
<dbReference type="EMBL" id="BMMH01000007">
    <property type="protein sequence ID" value="GGL19697.1"/>
    <property type="molecule type" value="Genomic_DNA"/>
</dbReference>
<name>A0A917RQV1_9NOCA</name>
<dbReference type="AlphaFoldDB" id="A0A917RQV1"/>
<protein>
    <submittedName>
        <fullName evidence="1">Uncharacterized protein</fullName>
    </submittedName>
</protein>
<dbReference type="Proteomes" id="UP000638263">
    <property type="component" value="Unassembled WGS sequence"/>
</dbReference>
<proteinExistence type="predicted"/>
<comment type="caution">
    <text evidence="1">The sequence shown here is derived from an EMBL/GenBank/DDBJ whole genome shotgun (WGS) entry which is preliminary data.</text>
</comment>
<evidence type="ECO:0000313" key="2">
    <source>
        <dbReference type="Proteomes" id="UP000638263"/>
    </source>
</evidence>
<dbReference type="RefSeq" id="WP_156426054.1">
    <property type="nucleotide sequence ID" value="NZ_BMMH01000007.1"/>
</dbReference>
<reference evidence="1" key="1">
    <citation type="journal article" date="2014" name="Int. J. Syst. Evol. Microbiol.">
        <title>Complete genome sequence of Corynebacterium casei LMG S-19264T (=DSM 44701T), isolated from a smear-ripened cheese.</title>
        <authorList>
            <consortium name="US DOE Joint Genome Institute (JGI-PGF)"/>
            <person name="Walter F."/>
            <person name="Albersmeier A."/>
            <person name="Kalinowski J."/>
            <person name="Ruckert C."/>
        </authorList>
    </citation>
    <scope>NUCLEOTIDE SEQUENCE</scope>
    <source>
        <strain evidence="1">CGMCC 4.3508</strain>
    </source>
</reference>
<accession>A0A917RQV1</accession>
<gene>
    <name evidence="1" type="ORF">GCM10011588_37960</name>
</gene>
<evidence type="ECO:0000313" key="1">
    <source>
        <dbReference type="EMBL" id="GGL19697.1"/>
    </source>
</evidence>
<organism evidence="1 2">
    <name type="scientific">Nocardia jinanensis</name>
    <dbReference type="NCBI Taxonomy" id="382504"/>
    <lineage>
        <taxon>Bacteria</taxon>
        <taxon>Bacillati</taxon>
        <taxon>Actinomycetota</taxon>
        <taxon>Actinomycetes</taxon>
        <taxon>Mycobacteriales</taxon>
        <taxon>Nocardiaceae</taxon>
        <taxon>Nocardia</taxon>
    </lineage>
</organism>
<sequence length="60" mass="6926">MIDSKGCGRRLRRAPMRYGTTDVLHKVSFRAYRIDTTYNDEDNDIAEVQWGSYAGTTQHT</sequence>